<organism evidence="1 2">
    <name type="scientific">Piscibacillus salipiscarius</name>
    <dbReference type="NCBI Taxonomy" id="299480"/>
    <lineage>
        <taxon>Bacteria</taxon>
        <taxon>Bacillati</taxon>
        <taxon>Bacillota</taxon>
        <taxon>Bacilli</taxon>
        <taxon>Bacillales</taxon>
        <taxon>Bacillaceae</taxon>
        <taxon>Piscibacillus</taxon>
    </lineage>
</organism>
<keyword evidence="2" id="KW-1185">Reference proteome</keyword>
<evidence type="ECO:0000313" key="2">
    <source>
        <dbReference type="Proteomes" id="UP001597452"/>
    </source>
</evidence>
<proteinExistence type="predicted"/>
<dbReference type="RefSeq" id="WP_054751307.1">
    <property type="nucleotide sequence ID" value="NZ_JBHUMZ010000016.1"/>
</dbReference>
<sequence length="71" mass="8321">MENKKIVKFEEEGQNSILKNLDKIEKLLIENYNLSVVNNNELEILNTKLEKVSDETQRISKFLNIDRGDVE</sequence>
<dbReference type="EMBL" id="JBHUMZ010000016">
    <property type="protein sequence ID" value="MFD2638430.1"/>
    <property type="molecule type" value="Genomic_DNA"/>
</dbReference>
<accession>A0ABW5Q9P8</accession>
<protein>
    <submittedName>
        <fullName evidence="1">Uncharacterized protein</fullName>
    </submittedName>
</protein>
<gene>
    <name evidence="1" type="ORF">ACFSW4_06105</name>
</gene>
<comment type="caution">
    <text evidence="1">The sequence shown here is derived from an EMBL/GenBank/DDBJ whole genome shotgun (WGS) entry which is preliminary data.</text>
</comment>
<evidence type="ECO:0000313" key="1">
    <source>
        <dbReference type="EMBL" id="MFD2638430.1"/>
    </source>
</evidence>
<reference evidence="2" key="1">
    <citation type="journal article" date="2019" name="Int. J. Syst. Evol. Microbiol.">
        <title>The Global Catalogue of Microorganisms (GCM) 10K type strain sequencing project: providing services to taxonomists for standard genome sequencing and annotation.</title>
        <authorList>
            <consortium name="The Broad Institute Genomics Platform"/>
            <consortium name="The Broad Institute Genome Sequencing Center for Infectious Disease"/>
            <person name="Wu L."/>
            <person name="Ma J."/>
        </authorList>
    </citation>
    <scope>NUCLEOTIDE SEQUENCE [LARGE SCALE GENOMIC DNA]</scope>
    <source>
        <strain evidence="2">TISTR 1571</strain>
    </source>
</reference>
<name>A0ABW5Q9P8_9BACI</name>
<dbReference type="Proteomes" id="UP001597452">
    <property type="component" value="Unassembled WGS sequence"/>
</dbReference>